<proteinExistence type="predicted"/>
<evidence type="ECO:0000313" key="2">
    <source>
        <dbReference type="Proteomes" id="UP001480082"/>
    </source>
</evidence>
<evidence type="ECO:0000313" key="1">
    <source>
        <dbReference type="EMBL" id="MER9282744.1"/>
    </source>
</evidence>
<protein>
    <submittedName>
        <fullName evidence="1">Uncharacterized protein</fullName>
    </submittedName>
</protein>
<comment type="caution">
    <text evidence="1">The sequence shown here is derived from an EMBL/GenBank/DDBJ whole genome shotgun (WGS) entry which is preliminary data.</text>
</comment>
<dbReference type="Proteomes" id="UP001480082">
    <property type="component" value="Unassembled WGS sequence"/>
</dbReference>
<keyword evidence="2" id="KW-1185">Reference proteome</keyword>
<name>A0ACC6SSP3_9HYPH</name>
<accession>A0ACC6SSP3</accession>
<gene>
    <name evidence="1" type="ORF">NKI81_02020</name>
</gene>
<reference evidence="1 2" key="1">
    <citation type="journal article" date="2024" name="Proc. Natl. Acad. Sci. U.S.A.">
        <title>The evolutionary genomics of adaptation to stress in wild rhizobium bacteria.</title>
        <authorList>
            <person name="Kehlet-Delgado H."/>
            <person name="Montoya A.P."/>
            <person name="Jensen K.T."/>
            <person name="Wendlandt C.E."/>
            <person name="Dexheimer C."/>
            <person name="Roberts M."/>
            <person name="Torres Martinez L."/>
            <person name="Friesen M.L."/>
            <person name="Griffitts J.S."/>
            <person name="Porter S.S."/>
        </authorList>
    </citation>
    <scope>NUCLEOTIDE SEQUENCE [LARGE SCALE GENOMIC DNA]</scope>
    <source>
        <strain evidence="1 2">M0468</strain>
    </source>
</reference>
<dbReference type="EMBL" id="JAMYRI010000001">
    <property type="protein sequence ID" value="MER9282744.1"/>
    <property type="molecule type" value="Genomic_DNA"/>
</dbReference>
<organism evidence="1 2">
    <name type="scientific">Mesorhizobium australicum</name>
    <dbReference type="NCBI Taxonomy" id="536018"/>
    <lineage>
        <taxon>Bacteria</taxon>
        <taxon>Pseudomonadati</taxon>
        <taxon>Pseudomonadota</taxon>
        <taxon>Alphaproteobacteria</taxon>
        <taxon>Hyphomicrobiales</taxon>
        <taxon>Phyllobacteriaceae</taxon>
        <taxon>Mesorhizobium</taxon>
    </lineage>
</organism>
<sequence length="46" mass="5285">MRGKLGKLVLSEHRSAVCNSFAHQALRDELSCLQSRQEDKRAEQEE</sequence>